<protein>
    <submittedName>
        <fullName evidence="2">Uncharacterized protein</fullName>
    </submittedName>
</protein>
<proteinExistence type="predicted"/>
<keyword evidence="1" id="KW-0472">Membrane</keyword>
<dbReference type="AlphaFoldDB" id="A0A8J2PDC4"/>
<evidence type="ECO:0000256" key="1">
    <source>
        <dbReference type="SAM" id="Phobius"/>
    </source>
</evidence>
<accession>A0A8J2PDC4</accession>
<name>A0A8J2PDC4_9HEXA</name>
<comment type="caution">
    <text evidence="2">The sequence shown here is derived from an EMBL/GenBank/DDBJ whole genome shotgun (WGS) entry which is preliminary data.</text>
</comment>
<dbReference type="EMBL" id="CAJVCH010442326">
    <property type="protein sequence ID" value="CAG7819207.1"/>
    <property type="molecule type" value="Genomic_DNA"/>
</dbReference>
<gene>
    <name evidence="2" type="ORF">AFUS01_LOCUS29669</name>
</gene>
<organism evidence="2 3">
    <name type="scientific">Allacma fusca</name>
    <dbReference type="NCBI Taxonomy" id="39272"/>
    <lineage>
        <taxon>Eukaryota</taxon>
        <taxon>Metazoa</taxon>
        <taxon>Ecdysozoa</taxon>
        <taxon>Arthropoda</taxon>
        <taxon>Hexapoda</taxon>
        <taxon>Collembola</taxon>
        <taxon>Symphypleona</taxon>
        <taxon>Sminthuridae</taxon>
        <taxon>Allacma</taxon>
    </lineage>
</organism>
<keyword evidence="3" id="KW-1185">Reference proteome</keyword>
<keyword evidence="1" id="KW-1133">Transmembrane helix</keyword>
<evidence type="ECO:0000313" key="3">
    <source>
        <dbReference type="Proteomes" id="UP000708208"/>
    </source>
</evidence>
<sequence length="231" mass="26975">MEQFFMQTPNADIINVRERYHLNPNWIQCVLDGVSKSKEVCIGWDFVIESLAQLNATVNKQFYSAFKSRKTPKTVLTNTMFQKNSPYFEGMNNIQYWLRDTGHEFHWQKETEVIFKNVGKSWMQTQNHTQIYEDLFRKFLKSNENGVTAFTIQNLIAPFVALLVGVVISSLIFMAENRLRLPGENIKPKSTCFHFGARALSRKFIGRPQHFNANRPLREFIQNTNFPKLNA</sequence>
<dbReference type="Proteomes" id="UP000708208">
    <property type="component" value="Unassembled WGS sequence"/>
</dbReference>
<keyword evidence="1" id="KW-0812">Transmembrane</keyword>
<feature type="transmembrane region" description="Helical" evidence="1">
    <location>
        <begin position="155"/>
        <end position="175"/>
    </location>
</feature>
<evidence type="ECO:0000313" key="2">
    <source>
        <dbReference type="EMBL" id="CAG7819207.1"/>
    </source>
</evidence>
<reference evidence="2" key="1">
    <citation type="submission" date="2021-06" db="EMBL/GenBank/DDBJ databases">
        <authorList>
            <person name="Hodson N. C."/>
            <person name="Mongue J. A."/>
            <person name="Jaron S. K."/>
        </authorList>
    </citation>
    <scope>NUCLEOTIDE SEQUENCE</scope>
</reference>